<dbReference type="GO" id="GO:0000184">
    <property type="term" value="P:nuclear-transcribed mRNA catabolic process, nonsense-mediated decay"/>
    <property type="evidence" value="ECO:0007669"/>
    <property type="project" value="UniProtKB-KW"/>
</dbReference>
<dbReference type="InterPro" id="IPR012677">
    <property type="entry name" value="Nucleotide-bd_a/b_plait_sf"/>
</dbReference>
<keyword evidence="2" id="KW-0866">Nonsense-mediated mRNA decay</keyword>
<organism evidence="5 6">
    <name type="scientific">Thelohanellus kitauei</name>
    <name type="common">Myxosporean</name>
    <dbReference type="NCBI Taxonomy" id="669202"/>
    <lineage>
        <taxon>Eukaryota</taxon>
        <taxon>Metazoa</taxon>
        <taxon>Cnidaria</taxon>
        <taxon>Myxozoa</taxon>
        <taxon>Myxosporea</taxon>
        <taxon>Bivalvulida</taxon>
        <taxon>Platysporina</taxon>
        <taxon>Myxobolidae</taxon>
        <taxon>Thelohanellus</taxon>
    </lineage>
</organism>
<dbReference type="AlphaFoldDB" id="A0A0C2MRE4"/>
<keyword evidence="6" id="KW-1185">Reference proteome</keyword>
<accession>A0A0C2MRE4</accession>
<proteinExistence type="inferred from homology"/>
<dbReference type="Pfam" id="PF03467">
    <property type="entry name" value="Smg4_UPF3"/>
    <property type="match status" value="1"/>
</dbReference>
<evidence type="ECO:0000259" key="4">
    <source>
        <dbReference type="Pfam" id="PF03467"/>
    </source>
</evidence>
<comment type="similarity">
    <text evidence="1">Belongs to the RENT3 family.</text>
</comment>
<name>A0A0C2MRE4_THEKT</name>
<dbReference type="SUPFAM" id="SSF54928">
    <property type="entry name" value="RNA-binding domain, RBD"/>
    <property type="match status" value="1"/>
</dbReference>
<dbReference type="EMBL" id="JWZT01004328">
    <property type="protein sequence ID" value="KII64317.1"/>
    <property type="molecule type" value="Genomic_DNA"/>
</dbReference>
<feature type="region of interest" description="Disordered" evidence="3">
    <location>
        <begin position="129"/>
        <end position="150"/>
    </location>
</feature>
<gene>
    <name evidence="5" type="ORF">RF11_01121</name>
</gene>
<feature type="compositionally biased region" description="Basic residues" evidence="3">
    <location>
        <begin position="182"/>
        <end position="192"/>
    </location>
</feature>
<feature type="region of interest" description="Disordered" evidence="3">
    <location>
        <begin position="182"/>
        <end position="217"/>
    </location>
</feature>
<dbReference type="Gene3D" id="3.30.70.330">
    <property type="match status" value="1"/>
</dbReference>
<protein>
    <recommendedName>
        <fullName evidence="4">UPF3 domain-containing protein</fullName>
    </recommendedName>
</protein>
<evidence type="ECO:0000256" key="3">
    <source>
        <dbReference type="SAM" id="MobiDB-lite"/>
    </source>
</evidence>
<dbReference type="InterPro" id="IPR005120">
    <property type="entry name" value="UPF3_dom"/>
</dbReference>
<dbReference type="OrthoDB" id="18087at2759"/>
<dbReference type="InterPro" id="IPR035979">
    <property type="entry name" value="RBD_domain_sf"/>
</dbReference>
<dbReference type="Proteomes" id="UP000031668">
    <property type="component" value="Unassembled WGS sequence"/>
</dbReference>
<feature type="domain" description="UPF3" evidence="4">
    <location>
        <begin position="4"/>
        <end position="162"/>
    </location>
</feature>
<feature type="compositionally biased region" description="Basic and acidic residues" evidence="3">
    <location>
        <begin position="129"/>
        <end position="139"/>
    </location>
</feature>
<evidence type="ECO:0000256" key="1">
    <source>
        <dbReference type="ARBA" id="ARBA00005991"/>
    </source>
</evidence>
<evidence type="ECO:0000313" key="6">
    <source>
        <dbReference type="Proteomes" id="UP000031668"/>
    </source>
</evidence>
<reference evidence="5 6" key="1">
    <citation type="journal article" date="2014" name="Genome Biol. Evol.">
        <title>The genome of the myxosporean Thelohanellus kitauei shows adaptations to nutrient acquisition within its fish host.</title>
        <authorList>
            <person name="Yang Y."/>
            <person name="Xiong J."/>
            <person name="Zhou Z."/>
            <person name="Huo F."/>
            <person name="Miao W."/>
            <person name="Ran C."/>
            <person name="Liu Y."/>
            <person name="Zhang J."/>
            <person name="Feng J."/>
            <person name="Wang M."/>
            <person name="Wang M."/>
            <person name="Wang L."/>
            <person name="Yao B."/>
        </authorList>
    </citation>
    <scope>NUCLEOTIDE SEQUENCE [LARGE SCALE GENOMIC DNA]</scope>
    <source>
        <strain evidence="5">Wuqing</strain>
    </source>
</reference>
<dbReference type="GO" id="GO:0003676">
    <property type="term" value="F:nucleic acid binding"/>
    <property type="evidence" value="ECO:0007669"/>
    <property type="project" value="InterPro"/>
</dbReference>
<evidence type="ECO:0000313" key="5">
    <source>
        <dbReference type="EMBL" id="KII64317.1"/>
    </source>
</evidence>
<sequence length="217" mass="25317">MENRKRMIVRHLPVDATLEKIEPILRKYKYSKIHYLSSPGHKNNRARFKTLYVEFASHSDAYEFQTGLDAFRMFNDDGEEYVLIVELAPFQKFPSFDKYLSPECSYEDCKPNRNLGDAYKQFLELKEPKVEDDNSDEKLPAPTDVEETVPLQEKPTLLVESLLQSAQFKKEILSASRTFQNKKGKSKVRVKTFKTSSNPKRKQEKISLNDEDFPSLH</sequence>
<evidence type="ECO:0000256" key="2">
    <source>
        <dbReference type="ARBA" id="ARBA00023161"/>
    </source>
</evidence>
<comment type="caution">
    <text evidence="5">The sequence shown here is derived from an EMBL/GenBank/DDBJ whole genome shotgun (WGS) entry which is preliminary data.</text>
</comment>